<comment type="caution">
    <text evidence="1">The sequence shown here is derived from an EMBL/GenBank/DDBJ whole genome shotgun (WGS) entry which is preliminary data.</text>
</comment>
<evidence type="ECO:0000313" key="2">
    <source>
        <dbReference type="Proteomes" id="UP000825729"/>
    </source>
</evidence>
<dbReference type="AlphaFoldDB" id="A0AAV7E4Q1"/>
<reference evidence="1 2" key="1">
    <citation type="submission" date="2021-07" db="EMBL/GenBank/DDBJ databases">
        <title>The Aristolochia fimbriata genome: insights into angiosperm evolution, floral development and chemical biosynthesis.</title>
        <authorList>
            <person name="Jiao Y."/>
        </authorList>
    </citation>
    <scope>NUCLEOTIDE SEQUENCE [LARGE SCALE GENOMIC DNA]</scope>
    <source>
        <strain evidence="1">IBCAS-2021</strain>
        <tissue evidence="1">Leaf</tissue>
    </source>
</reference>
<name>A0AAV7E4Q1_ARIFI</name>
<keyword evidence="2" id="KW-1185">Reference proteome</keyword>
<organism evidence="1 2">
    <name type="scientific">Aristolochia fimbriata</name>
    <name type="common">White veined hardy Dutchman's pipe vine</name>
    <dbReference type="NCBI Taxonomy" id="158543"/>
    <lineage>
        <taxon>Eukaryota</taxon>
        <taxon>Viridiplantae</taxon>
        <taxon>Streptophyta</taxon>
        <taxon>Embryophyta</taxon>
        <taxon>Tracheophyta</taxon>
        <taxon>Spermatophyta</taxon>
        <taxon>Magnoliopsida</taxon>
        <taxon>Magnoliidae</taxon>
        <taxon>Piperales</taxon>
        <taxon>Aristolochiaceae</taxon>
        <taxon>Aristolochia</taxon>
    </lineage>
</organism>
<proteinExistence type="predicted"/>
<gene>
    <name evidence="1" type="ORF">H6P81_014716</name>
</gene>
<accession>A0AAV7E4Q1</accession>
<protein>
    <submittedName>
        <fullName evidence="1">Uncharacterized protein</fullName>
    </submittedName>
</protein>
<dbReference type="Proteomes" id="UP000825729">
    <property type="component" value="Unassembled WGS sequence"/>
</dbReference>
<evidence type="ECO:0000313" key="1">
    <source>
        <dbReference type="EMBL" id="KAG9443376.1"/>
    </source>
</evidence>
<dbReference type="EMBL" id="JAINDJ010000006">
    <property type="protein sequence ID" value="KAG9443376.1"/>
    <property type="molecule type" value="Genomic_DNA"/>
</dbReference>
<sequence>MTTVVKRRSIEKEGITSIQKLNDTSIFLTVRRLAESSSTTNTRIPEGTEREMEMRTKNLVAMVKSRGVHEWPPGLAALS</sequence>